<keyword evidence="3" id="KW-0808">Transferase</keyword>
<keyword evidence="4" id="KW-1185">Reference proteome</keyword>
<sequence>MDDLLTLPARMLAIRLARREARAEDVVRACLDRIEALESTVRAWTAVNADGALAAARQLDAGPVTGALHGLPIGVKDLMDTADLPTAYGSPIYAGHRPEYDAAVVSATRAAGAVVLGKTVTTEFATYQPGPTRNPRAPADAPRTPGGSSSGSAAAVAAGMVPLAFGTQTAGSIIRPAAFCGVVGYKPTHGTLPLAGIKPLAPSLDTVGVLARGVDDAAFFIGTLARLPLTPSLPQAARALRVGLFRTPHWDRVDASGGGAFDDAARALERSGATITDVTIPAFTADLTQAQIDIMAIEAAAAFAPEAHARAEGFSAGFASLLASGNALDGTRHAAARAHAARVRHALSETFAHVDVLLAPSAPGEAPAGLDATGDPLFNRMWTLLGVPCVHVPTGLGAAGMPVGVTVIGPTYGDAAALSAAHALERALAHAI</sequence>
<dbReference type="Pfam" id="PF01425">
    <property type="entry name" value="Amidase"/>
    <property type="match status" value="1"/>
</dbReference>
<evidence type="ECO:0000259" key="2">
    <source>
        <dbReference type="Pfam" id="PF01425"/>
    </source>
</evidence>
<name>A0A316EW50_9BURK</name>
<dbReference type="InterPro" id="IPR023631">
    <property type="entry name" value="Amidase_dom"/>
</dbReference>
<dbReference type="RefSeq" id="WP_109580396.1">
    <property type="nucleotide sequence ID" value="NZ_QGGT01000001.1"/>
</dbReference>
<protein>
    <submittedName>
        <fullName evidence="3">Asp-tRNA(Asn)/Glu-tRNA(Gln) amidotransferase A subunit family amidase</fullName>
    </submittedName>
</protein>
<evidence type="ECO:0000313" key="3">
    <source>
        <dbReference type="EMBL" id="PWK36581.1"/>
    </source>
</evidence>
<dbReference type="AlphaFoldDB" id="A0A316EW50"/>
<evidence type="ECO:0000256" key="1">
    <source>
        <dbReference type="SAM" id="MobiDB-lite"/>
    </source>
</evidence>
<dbReference type="EMBL" id="QGGT01000001">
    <property type="protein sequence ID" value="PWK36581.1"/>
    <property type="molecule type" value="Genomic_DNA"/>
</dbReference>
<dbReference type="Gene3D" id="3.90.1300.10">
    <property type="entry name" value="Amidase signature (AS) domain"/>
    <property type="match status" value="1"/>
</dbReference>
<dbReference type="PANTHER" id="PTHR11895">
    <property type="entry name" value="TRANSAMIDASE"/>
    <property type="match status" value="1"/>
</dbReference>
<dbReference type="SUPFAM" id="SSF75304">
    <property type="entry name" value="Amidase signature (AS) enzymes"/>
    <property type="match status" value="1"/>
</dbReference>
<dbReference type="Proteomes" id="UP000245754">
    <property type="component" value="Unassembled WGS sequence"/>
</dbReference>
<feature type="domain" description="Amidase" evidence="2">
    <location>
        <begin position="25"/>
        <end position="416"/>
    </location>
</feature>
<feature type="region of interest" description="Disordered" evidence="1">
    <location>
        <begin position="125"/>
        <end position="152"/>
    </location>
</feature>
<dbReference type="InterPro" id="IPR000120">
    <property type="entry name" value="Amidase"/>
</dbReference>
<dbReference type="GO" id="GO:0016740">
    <property type="term" value="F:transferase activity"/>
    <property type="evidence" value="ECO:0007669"/>
    <property type="project" value="UniProtKB-KW"/>
</dbReference>
<proteinExistence type="predicted"/>
<gene>
    <name evidence="3" type="ORF">C7419_101439</name>
</gene>
<accession>A0A316EW50</accession>
<evidence type="ECO:0000313" key="4">
    <source>
        <dbReference type="Proteomes" id="UP000245754"/>
    </source>
</evidence>
<organism evidence="3 4">
    <name type="scientific">Cupriavidus plantarum</name>
    <dbReference type="NCBI Taxonomy" id="942865"/>
    <lineage>
        <taxon>Bacteria</taxon>
        <taxon>Pseudomonadati</taxon>
        <taxon>Pseudomonadota</taxon>
        <taxon>Betaproteobacteria</taxon>
        <taxon>Burkholderiales</taxon>
        <taxon>Burkholderiaceae</taxon>
        <taxon>Cupriavidus</taxon>
    </lineage>
</organism>
<dbReference type="InterPro" id="IPR036928">
    <property type="entry name" value="AS_sf"/>
</dbReference>
<reference evidence="3 4" key="1">
    <citation type="submission" date="2018-05" db="EMBL/GenBank/DDBJ databases">
        <title>Genomic Encyclopedia of Type Strains, Phase IV (KMG-V): Genome sequencing to study the core and pangenomes of soil and plant-associated prokaryotes.</title>
        <authorList>
            <person name="Whitman W."/>
        </authorList>
    </citation>
    <scope>NUCLEOTIDE SEQUENCE [LARGE SCALE GENOMIC DNA]</scope>
    <source>
        <strain evidence="3 4">SLV-132</strain>
    </source>
</reference>
<dbReference type="PANTHER" id="PTHR11895:SF151">
    <property type="entry name" value="GLUTAMYL-TRNA(GLN) AMIDOTRANSFERASE SUBUNIT A"/>
    <property type="match status" value="1"/>
</dbReference>
<comment type="caution">
    <text evidence="3">The sequence shown here is derived from an EMBL/GenBank/DDBJ whole genome shotgun (WGS) entry which is preliminary data.</text>
</comment>